<accession>A0A813LLV3</accession>
<proteinExistence type="predicted"/>
<organism evidence="1 2">
    <name type="scientific">Polarella glacialis</name>
    <name type="common">Dinoflagellate</name>
    <dbReference type="NCBI Taxonomy" id="89957"/>
    <lineage>
        <taxon>Eukaryota</taxon>
        <taxon>Sar</taxon>
        <taxon>Alveolata</taxon>
        <taxon>Dinophyceae</taxon>
        <taxon>Suessiales</taxon>
        <taxon>Suessiaceae</taxon>
        <taxon>Polarella</taxon>
    </lineage>
</organism>
<name>A0A813LLV3_POLGL</name>
<reference evidence="1" key="1">
    <citation type="submission" date="2021-02" db="EMBL/GenBank/DDBJ databases">
        <authorList>
            <person name="Dougan E. K."/>
            <person name="Rhodes N."/>
            <person name="Thang M."/>
            <person name="Chan C."/>
        </authorList>
    </citation>
    <scope>NUCLEOTIDE SEQUENCE</scope>
</reference>
<evidence type="ECO:0000313" key="2">
    <source>
        <dbReference type="Proteomes" id="UP000626109"/>
    </source>
</evidence>
<gene>
    <name evidence="1" type="ORF">PGLA2088_LOCUS46653</name>
</gene>
<comment type="caution">
    <text evidence="1">The sequence shown here is derived from an EMBL/GenBank/DDBJ whole genome shotgun (WGS) entry which is preliminary data.</text>
</comment>
<sequence length="128" mass="13867">MIPKLISGVLRSNFFGGAQFWHIPGDHKLCSRPLKLRTGTNDTEADQLGASGGQIAWEVPVRARLALLVCSSAKEQATSYTIQGAGSTRHALIPAHGMSHPLLKLASDDQEHRVPRLWLQPTASLHLG</sequence>
<dbReference type="AlphaFoldDB" id="A0A813LLV3"/>
<dbReference type="Proteomes" id="UP000626109">
    <property type="component" value="Unassembled WGS sequence"/>
</dbReference>
<evidence type="ECO:0000313" key="1">
    <source>
        <dbReference type="EMBL" id="CAE8733045.1"/>
    </source>
</evidence>
<dbReference type="EMBL" id="CAJNNW010036274">
    <property type="protein sequence ID" value="CAE8733045.1"/>
    <property type="molecule type" value="Genomic_DNA"/>
</dbReference>
<protein>
    <submittedName>
        <fullName evidence="1">Uncharacterized protein</fullName>
    </submittedName>
</protein>